<protein>
    <submittedName>
        <fullName evidence="1">Uncharacterized protein</fullName>
    </submittedName>
</protein>
<accession>X1HJM1</accession>
<dbReference type="AlphaFoldDB" id="X1HJM1"/>
<organism evidence="1">
    <name type="scientific">marine sediment metagenome</name>
    <dbReference type="NCBI Taxonomy" id="412755"/>
    <lineage>
        <taxon>unclassified sequences</taxon>
        <taxon>metagenomes</taxon>
        <taxon>ecological metagenomes</taxon>
    </lineage>
</organism>
<feature type="non-terminal residue" evidence="1">
    <location>
        <position position="1"/>
    </location>
</feature>
<name>X1HJM1_9ZZZZ</name>
<evidence type="ECO:0000313" key="1">
    <source>
        <dbReference type="EMBL" id="GAH69687.1"/>
    </source>
</evidence>
<proteinExistence type="predicted"/>
<reference evidence="1" key="1">
    <citation type="journal article" date="2014" name="Front. Microbiol.">
        <title>High frequency of phylogenetically diverse reductive dehalogenase-homologous genes in deep subseafloor sedimentary metagenomes.</title>
        <authorList>
            <person name="Kawai M."/>
            <person name="Futagami T."/>
            <person name="Toyoda A."/>
            <person name="Takaki Y."/>
            <person name="Nishi S."/>
            <person name="Hori S."/>
            <person name="Arai W."/>
            <person name="Tsubouchi T."/>
            <person name="Morono Y."/>
            <person name="Uchiyama I."/>
            <person name="Ito T."/>
            <person name="Fujiyama A."/>
            <person name="Inagaki F."/>
            <person name="Takami H."/>
        </authorList>
    </citation>
    <scope>NUCLEOTIDE SEQUENCE</scope>
    <source>
        <strain evidence="1">Expedition CK06-06</strain>
    </source>
</reference>
<sequence length="111" mass="13344">SINDELVNIRSRGKSQETTYGRRFWYSVTFSVLQYVKWVIYLTTDSDHFMMFPSSFLDSHKDRMYPDRKNAGVGVFDIDWDNEMIVLKEGEVIRVGEYYHDLTDEDYYPRF</sequence>
<gene>
    <name evidence="1" type="ORF">S03H2_41401</name>
</gene>
<comment type="caution">
    <text evidence="1">The sequence shown here is derived from an EMBL/GenBank/DDBJ whole genome shotgun (WGS) entry which is preliminary data.</text>
</comment>
<dbReference type="EMBL" id="BARU01025716">
    <property type="protein sequence ID" value="GAH69687.1"/>
    <property type="molecule type" value="Genomic_DNA"/>
</dbReference>